<dbReference type="InterPro" id="IPR003141">
    <property type="entry name" value="Pol/His_phosphatase_N"/>
</dbReference>
<dbReference type="EMBL" id="UWJD01000002">
    <property type="protein sequence ID" value="VCT85751.1"/>
    <property type="molecule type" value="Genomic_DNA"/>
</dbReference>
<dbReference type="AlphaFoldDB" id="A0A2A7MLI0"/>
<dbReference type="PANTHER" id="PTHR42924">
    <property type="entry name" value="EXONUCLEASE"/>
    <property type="match status" value="1"/>
</dbReference>
<dbReference type="GO" id="GO:0035312">
    <property type="term" value="F:5'-3' DNA exonuclease activity"/>
    <property type="evidence" value="ECO:0007669"/>
    <property type="project" value="TreeGrafter"/>
</dbReference>
<sequence>MYKKGDFHIHSTYSDGKCTPTQIIDIAKRHGVDIISITDHNCTNGISESIKHGKEIGIKVIPGVEVSTRYNRTRVHILGYFNGEIFNDRTLIKCLKCIKNHNISEFNKILKKEFSIAYRSENICVEKGIELLRAFGATVILAHPVLLPRNQFEEIIKLGFDGLEAKYFSNTERETEFFINYANENNMIYTAGSDFHRNNELYRAHGLIGDAYLDEKEIQIFLNHLEKNAI</sequence>
<dbReference type="CDD" id="cd07438">
    <property type="entry name" value="PHP_HisPPase_AMP"/>
    <property type="match status" value="1"/>
</dbReference>
<dbReference type="EMBL" id="CAKJVE010000004">
    <property type="protein sequence ID" value="CAG9704919.1"/>
    <property type="molecule type" value="Genomic_DNA"/>
</dbReference>
<dbReference type="InterPro" id="IPR016195">
    <property type="entry name" value="Pol/histidinol_Pase-like"/>
</dbReference>
<dbReference type="SMART" id="SM00481">
    <property type="entry name" value="POLIIIAc"/>
    <property type="match status" value="1"/>
</dbReference>
<accession>A0A2A7MLI0</accession>
<dbReference type="EMBL" id="PDCJ01000001">
    <property type="protein sequence ID" value="PEG32367.1"/>
    <property type="molecule type" value="Genomic_DNA"/>
</dbReference>
<dbReference type="EC" id="3.1.3.97" evidence="4"/>
<protein>
    <submittedName>
        <fullName evidence="4">3',5'-nucleoside bisphosphate phosphatase</fullName>
        <ecNumber evidence="4">3.1.3.97</ecNumber>
    </submittedName>
    <submittedName>
        <fullName evidence="3">PHP domain-containing protein</fullName>
    </submittedName>
    <submittedName>
        <fullName evidence="2">Polymerase/histidinol phosphatase-like protein</fullName>
    </submittedName>
</protein>
<dbReference type="GO" id="GO:0097657">
    <property type="term" value="F:3',5'-nucleotide bisphosphate phosphatase activity"/>
    <property type="evidence" value="ECO:0007669"/>
    <property type="project" value="UniProtKB-EC"/>
</dbReference>
<dbReference type="Proteomes" id="UP000789738">
    <property type="component" value="Unassembled WGS sequence"/>
</dbReference>
<evidence type="ECO:0000313" key="4">
    <source>
        <dbReference type="EMBL" id="VCT85751.1"/>
    </source>
</evidence>
<keyword evidence="5" id="KW-1185">Reference proteome</keyword>
<dbReference type="PANTHER" id="PTHR42924:SF3">
    <property type="entry name" value="POLYMERASE_HISTIDINOL PHOSPHATASE N-TERMINAL DOMAIN-CONTAINING PROTEIN"/>
    <property type="match status" value="1"/>
</dbReference>
<dbReference type="InterPro" id="IPR052018">
    <property type="entry name" value="PHP_domain"/>
</dbReference>
<feature type="domain" description="Polymerase/histidinol phosphatase N-terminal" evidence="1">
    <location>
        <begin position="5"/>
        <end position="70"/>
    </location>
</feature>
<dbReference type="STRING" id="137838.GCA_001458595_03880"/>
<reference evidence="4 6" key="2">
    <citation type="submission" date="2018-06" db="EMBL/GenBank/DDBJ databases">
        <authorList>
            <consortium name="IHU Genomes"/>
        </authorList>
    </citation>
    <scope>NUCLEOTIDE SEQUENCE [LARGE SCALE GENOMIC DNA]</scope>
    <source>
        <strain evidence="4 6">NEC25</strain>
    </source>
</reference>
<organism evidence="3 5">
    <name type="scientific">Clostridium neonatale</name>
    <dbReference type="NCBI Taxonomy" id="137838"/>
    <lineage>
        <taxon>Bacteria</taxon>
        <taxon>Bacillati</taxon>
        <taxon>Bacillota</taxon>
        <taxon>Clostridia</taxon>
        <taxon>Eubacteriales</taxon>
        <taxon>Clostridiaceae</taxon>
        <taxon>Clostridium</taxon>
    </lineage>
</organism>
<keyword evidence="4" id="KW-0378">Hydrolase</keyword>
<reference evidence="2" key="3">
    <citation type="submission" date="2021-10" db="EMBL/GenBank/DDBJ databases">
        <authorList>
            <person name="Mesa V."/>
        </authorList>
    </citation>
    <scope>NUCLEOTIDE SEQUENCE</scope>
    <source>
        <strain evidence="2">CC3_PB</strain>
    </source>
</reference>
<evidence type="ECO:0000313" key="2">
    <source>
        <dbReference type="EMBL" id="CAG9704919.1"/>
    </source>
</evidence>
<dbReference type="Gene3D" id="3.20.20.140">
    <property type="entry name" value="Metal-dependent hydrolases"/>
    <property type="match status" value="1"/>
</dbReference>
<dbReference type="GO" id="GO:0004534">
    <property type="term" value="F:5'-3' RNA exonuclease activity"/>
    <property type="evidence" value="ECO:0007669"/>
    <property type="project" value="TreeGrafter"/>
</dbReference>
<dbReference type="InterPro" id="IPR004013">
    <property type="entry name" value="PHP_dom"/>
</dbReference>
<evidence type="ECO:0000259" key="1">
    <source>
        <dbReference type="SMART" id="SM00481"/>
    </source>
</evidence>
<dbReference type="SUPFAM" id="SSF89550">
    <property type="entry name" value="PHP domain-like"/>
    <property type="match status" value="1"/>
</dbReference>
<evidence type="ECO:0000313" key="5">
    <source>
        <dbReference type="Proteomes" id="UP000220840"/>
    </source>
</evidence>
<name>A0A2A7MLI0_9CLOT</name>
<reference evidence="3 5" key="1">
    <citation type="submission" date="2017-10" db="EMBL/GenBank/DDBJ databases">
        <title>Effective Description of Clostridium neonatale sp. nov. linked to necrotizing enterocolitis in neonates and a clarification of species assignable to the genus Clostridium (Prazmowski 1880) emend. Lawson and Rainey 2016.</title>
        <authorList>
            <person name="Bernard K."/>
            <person name="Burdz T."/>
            <person name="Wiebe D."/>
            <person name="Balcewich B."/>
            <person name="Alfa M."/>
            <person name="Bernier A.-M."/>
        </authorList>
    </citation>
    <scope>NUCLEOTIDE SEQUENCE [LARGE SCALE GENOMIC DNA]</scope>
    <source>
        <strain evidence="3 5">LCDC99A005</strain>
    </source>
</reference>
<evidence type="ECO:0000313" key="3">
    <source>
        <dbReference type="EMBL" id="PEG32367.1"/>
    </source>
</evidence>
<dbReference type="RefSeq" id="WP_058296511.1">
    <property type="nucleotide sequence ID" value="NZ_CAKJVD010000083.1"/>
</dbReference>
<dbReference type="Proteomes" id="UP000431451">
    <property type="component" value="Unassembled WGS sequence"/>
</dbReference>
<dbReference type="Proteomes" id="UP000220840">
    <property type="component" value="Unassembled WGS sequence"/>
</dbReference>
<dbReference type="OrthoDB" id="9791620at2"/>
<dbReference type="GeneID" id="68878861"/>
<evidence type="ECO:0000313" key="6">
    <source>
        <dbReference type="Proteomes" id="UP000431451"/>
    </source>
</evidence>
<dbReference type="Pfam" id="PF02811">
    <property type="entry name" value="PHP"/>
    <property type="match status" value="1"/>
</dbReference>
<gene>
    <name evidence="2" type="ORF">CNEO_41524</name>
    <name evidence="4" type="ORF">CNEONATNEC25_03354</name>
    <name evidence="3" type="ORF">CQ394_11940</name>
</gene>
<proteinExistence type="predicted"/>